<evidence type="ECO:0000256" key="2">
    <source>
        <dbReference type="ARBA" id="ARBA00022729"/>
    </source>
</evidence>
<proteinExistence type="inferred from homology"/>
<evidence type="ECO:0000256" key="1">
    <source>
        <dbReference type="ARBA" id="ARBA00010062"/>
    </source>
</evidence>
<sequence>MTRIIPASALAAALLAGGLAATPARAQYADGGIKIGVLTDMSGGYSDLAGKGSVTAAQLAIEDFGKTVGGRKVELIVADHQNKADIASTIARRWFDTEGVDAIFNTNSSVAGLAVREVARAKGKVDVNSGAGSMALTNAACSPTGAHWSWDTHALAAGTAAALADDPKNTWFFITADYTFGHDLEAQVTRVVKAKGGTVLGSVKHPFPNADFSSYLIQAQASGARIIGMANAGADTINTIKQAAEFGIAEGGQSLGGLNIFLTDVNSVGLKAAQGMILTTGFYWDLDDRTRALAQRFGARMGGRMPTMVQAGDYSAVLHYLKAAEAAGTDDGLAVMAKMRELPIEDAFARNAKLRPDGRMVHDMYLARVKTPAESKGPWDFYTILKTIPGDEAFQPLAQSTCKLVTNP</sequence>
<dbReference type="RefSeq" id="WP_373322577.1">
    <property type="nucleotide sequence ID" value="NZ_BPQG01000055.1"/>
</dbReference>
<keyword evidence="2 4" id="KW-0732">Signal</keyword>
<reference evidence="6 7" key="1">
    <citation type="journal article" date="2021" name="Front. Microbiol.">
        <title>Comprehensive Comparative Genomics and Phenotyping of Methylobacterium Species.</title>
        <authorList>
            <person name="Alessa O."/>
            <person name="Ogura Y."/>
            <person name="Fujitani Y."/>
            <person name="Takami H."/>
            <person name="Hayashi T."/>
            <person name="Sahin N."/>
            <person name="Tani A."/>
        </authorList>
    </citation>
    <scope>NUCLEOTIDE SEQUENCE [LARGE SCALE GENOMIC DNA]</scope>
    <source>
        <strain evidence="6 7">DSM 23679</strain>
    </source>
</reference>
<dbReference type="InterPro" id="IPR028081">
    <property type="entry name" value="Leu-bd"/>
</dbReference>
<accession>A0ABQ4QKP1</accession>
<evidence type="ECO:0000256" key="3">
    <source>
        <dbReference type="ARBA" id="ARBA00022970"/>
    </source>
</evidence>
<keyword evidence="3" id="KW-0029">Amino-acid transport</keyword>
<comment type="similarity">
    <text evidence="1">Belongs to the leucine-binding protein family.</text>
</comment>
<dbReference type="SUPFAM" id="SSF53822">
    <property type="entry name" value="Periplasmic binding protein-like I"/>
    <property type="match status" value="1"/>
</dbReference>
<evidence type="ECO:0000313" key="6">
    <source>
        <dbReference type="EMBL" id="GJD45823.1"/>
    </source>
</evidence>
<evidence type="ECO:0000256" key="4">
    <source>
        <dbReference type="SAM" id="SignalP"/>
    </source>
</evidence>
<keyword evidence="7" id="KW-1185">Reference proteome</keyword>
<feature type="domain" description="Leucine-binding protein" evidence="5">
    <location>
        <begin position="33"/>
        <end position="370"/>
    </location>
</feature>
<evidence type="ECO:0000313" key="7">
    <source>
        <dbReference type="Proteomes" id="UP001055117"/>
    </source>
</evidence>
<keyword evidence="3" id="KW-0813">Transport</keyword>
<dbReference type="Proteomes" id="UP001055117">
    <property type="component" value="Unassembled WGS sequence"/>
</dbReference>
<dbReference type="InterPro" id="IPR051010">
    <property type="entry name" value="BCAA_transport"/>
</dbReference>
<dbReference type="InterPro" id="IPR028082">
    <property type="entry name" value="Peripla_BP_I"/>
</dbReference>
<dbReference type="EMBL" id="BPQG01000055">
    <property type="protein sequence ID" value="GJD45823.1"/>
    <property type="molecule type" value="Genomic_DNA"/>
</dbReference>
<dbReference type="Pfam" id="PF13458">
    <property type="entry name" value="Peripla_BP_6"/>
    <property type="match status" value="1"/>
</dbReference>
<evidence type="ECO:0000259" key="5">
    <source>
        <dbReference type="Pfam" id="PF13458"/>
    </source>
</evidence>
<protein>
    <recommendedName>
        <fullName evidence="5">Leucine-binding protein domain-containing protein</fullName>
    </recommendedName>
</protein>
<name>A0ABQ4QKP1_9HYPH</name>
<dbReference type="PANTHER" id="PTHR30483:SF6">
    <property type="entry name" value="PERIPLASMIC BINDING PROTEIN OF ABC TRANSPORTER FOR NATURAL AMINO ACIDS"/>
    <property type="match status" value="1"/>
</dbReference>
<dbReference type="PANTHER" id="PTHR30483">
    <property type="entry name" value="LEUCINE-SPECIFIC-BINDING PROTEIN"/>
    <property type="match status" value="1"/>
</dbReference>
<dbReference type="Gene3D" id="3.40.50.2300">
    <property type="match status" value="2"/>
</dbReference>
<gene>
    <name evidence="6" type="ORF">AFCDBAGC_3700</name>
</gene>
<feature type="signal peptide" evidence="4">
    <location>
        <begin position="1"/>
        <end position="26"/>
    </location>
</feature>
<dbReference type="CDD" id="cd06327">
    <property type="entry name" value="PBP1_SBP-like"/>
    <property type="match status" value="1"/>
</dbReference>
<comment type="caution">
    <text evidence="6">The sequence shown here is derived from an EMBL/GenBank/DDBJ whole genome shotgun (WGS) entry which is preliminary data.</text>
</comment>
<feature type="chain" id="PRO_5046928805" description="Leucine-binding protein domain-containing protein" evidence="4">
    <location>
        <begin position="27"/>
        <end position="408"/>
    </location>
</feature>
<organism evidence="6 7">
    <name type="scientific">Methylobacterium cerastii</name>
    <dbReference type="NCBI Taxonomy" id="932741"/>
    <lineage>
        <taxon>Bacteria</taxon>
        <taxon>Pseudomonadati</taxon>
        <taxon>Pseudomonadota</taxon>
        <taxon>Alphaproteobacteria</taxon>
        <taxon>Hyphomicrobiales</taxon>
        <taxon>Methylobacteriaceae</taxon>
        <taxon>Methylobacterium</taxon>
    </lineage>
</organism>